<name>A0A2T3YQU0_TRIA4</name>
<keyword evidence="1" id="KW-0813">Transport</keyword>
<proteinExistence type="predicted"/>
<evidence type="ECO:0000313" key="3">
    <source>
        <dbReference type="EMBL" id="PTB34940.1"/>
    </source>
</evidence>
<dbReference type="InterPro" id="IPR051410">
    <property type="entry name" value="Ferric/Cupric_Reductase"/>
</dbReference>
<dbReference type="EMBL" id="KZ679287">
    <property type="protein sequence ID" value="PTB34940.1"/>
    <property type="molecule type" value="Genomic_DNA"/>
</dbReference>
<feature type="region of interest" description="Disordered" evidence="2">
    <location>
        <begin position="323"/>
        <end position="355"/>
    </location>
</feature>
<sequence>MDAVTLNVRLKRAIEVRPGSYFYIYLPSRWAKYNFLHSVTAMVYWYPPEDGPEAVREVTFLLSRASYNASFQEGQFIFLDGPYGQDPQLHKYQNVVLAAKGIGIAAILPLALDIGARRRRDDINRAELQKISYKLKEVIEQKGKSSGNELASILQKEKLLKKQKDEYEKKKLYRDTVKNVDLFWSLEDNSQMIWAQNEIRALQKLDPHHKLFVAWCGFPKPQSGYLPFKDDGYWKCIYSVSSQTFDKLLVHKIQEQRLRRPGNLAVIACGDVPFMANVRNGVIESIDDKNIEYKETEFQPISFGHNKLKGPSAGTLLRARTTSTKRNTMSEDDASLLRNSKDIEKEQQDLQSIPV</sequence>
<dbReference type="SUPFAM" id="SSF52343">
    <property type="entry name" value="Ferredoxin reductase-like, C-terminal NADP-linked domain"/>
    <property type="match status" value="1"/>
</dbReference>
<organism evidence="3 4">
    <name type="scientific">Trichoderma asperellum (strain ATCC 204424 / CBS 433.97 / NBRC 101777)</name>
    <dbReference type="NCBI Taxonomy" id="1042311"/>
    <lineage>
        <taxon>Eukaryota</taxon>
        <taxon>Fungi</taxon>
        <taxon>Dikarya</taxon>
        <taxon>Ascomycota</taxon>
        <taxon>Pezizomycotina</taxon>
        <taxon>Sordariomycetes</taxon>
        <taxon>Hypocreomycetidae</taxon>
        <taxon>Hypocreales</taxon>
        <taxon>Hypocreaceae</taxon>
        <taxon>Trichoderma</taxon>
    </lineage>
</organism>
<gene>
    <name evidence="3" type="ORF">M441DRAFT_154578</name>
</gene>
<dbReference type="AlphaFoldDB" id="A0A2T3YQU0"/>
<evidence type="ECO:0000313" key="4">
    <source>
        <dbReference type="Proteomes" id="UP000240493"/>
    </source>
</evidence>
<evidence type="ECO:0000256" key="1">
    <source>
        <dbReference type="ARBA" id="ARBA00022448"/>
    </source>
</evidence>
<protein>
    <recommendedName>
        <fullName evidence="5">FAD-binding FR-type domain-containing protein</fullName>
    </recommendedName>
</protein>
<dbReference type="GO" id="GO:0000293">
    <property type="term" value="F:ferric-chelate reductase activity"/>
    <property type="evidence" value="ECO:0007669"/>
    <property type="project" value="TreeGrafter"/>
</dbReference>
<dbReference type="PANTHER" id="PTHR32361">
    <property type="entry name" value="FERRIC/CUPRIC REDUCTASE TRANSMEMBRANE COMPONENT"/>
    <property type="match status" value="1"/>
</dbReference>
<dbReference type="OrthoDB" id="5244652at2759"/>
<dbReference type="GO" id="GO:0006826">
    <property type="term" value="P:iron ion transport"/>
    <property type="evidence" value="ECO:0007669"/>
    <property type="project" value="TreeGrafter"/>
</dbReference>
<dbReference type="GO" id="GO:0006879">
    <property type="term" value="P:intracellular iron ion homeostasis"/>
    <property type="evidence" value="ECO:0007669"/>
    <property type="project" value="TreeGrafter"/>
</dbReference>
<dbReference type="Proteomes" id="UP000240493">
    <property type="component" value="Unassembled WGS sequence"/>
</dbReference>
<feature type="compositionally biased region" description="Basic and acidic residues" evidence="2">
    <location>
        <begin position="339"/>
        <end position="348"/>
    </location>
</feature>
<dbReference type="GO" id="GO:0005886">
    <property type="term" value="C:plasma membrane"/>
    <property type="evidence" value="ECO:0007669"/>
    <property type="project" value="TreeGrafter"/>
</dbReference>
<keyword evidence="4" id="KW-1185">Reference proteome</keyword>
<dbReference type="InterPro" id="IPR039261">
    <property type="entry name" value="FNR_nucleotide-bd"/>
</dbReference>
<dbReference type="GO" id="GO:0015677">
    <property type="term" value="P:copper ion import"/>
    <property type="evidence" value="ECO:0007669"/>
    <property type="project" value="TreeGrafter"/>
</dbReference>
<accession>A0A2T3YQU0</accession>
<reference evidence="3 4" key="1">
    <citation type="submission" date="2016-07" db="EMBL/GenBank/DDBJ databases">
        <title>Multiple horizontal gene transfer events from other fungi enriched the ability of initially mycotrophic Trichoderma (Ascomycota) to feed on dead plant biomass.</title>
        <authorList>
            <consortium name="DOE Joint Genome Institute"/>
            <person name="Aerts A."/>
            <person name="Atanasova L."/>
            <person name="Chenthamara K."/>
            <person name="Zhang J."/>
            <person name="Grujic M."/>
            <person name="Henrissat B."/>
            <person name="Kuo A."/>
            <person name="Salamov A."/>
            <person name="Lipzen A."/>
            <person name="Labutti K."/>
            <person name="Barry K."/>
            <person name="Miao Y."/>
            <person name="Rahimi M.J."/>
            <person name="Shen Q."/>
            <person name="Grigoriev I.V."/>
            <person name="Kubicek C.P."/>
            <person name="Druzhinina I.S."/>
        </authorList>
    </citation>
    <scope>NUCLEOTIDE SEQUENCE [LARGE SCALE GENOMIC DNA]</scope>
    <source>
        <strain evidence="3 4">CBS 433.97</strain>
    </source>
</reference>
<dbReference type="STRING" id="1042311.A0A2T3YQU0"/>
<evidence type="ECO:0008006" key="5">
    <source>
        <dbReference type="Google" id="ProtNLM"/>
    </source>
</evidence>
<evidence type="ECO:0000256" key="2">
    <source>
        <dbReference type="SAM" id="MobiDB-lite"/>
    </source>
</evidence>
<dbReference type="Gene3D" id="3.40.50.80">
    <property type="entry name" value="Nucleotide-binding domain of ferredoxin-NADP reductase (FNR) module"/>
    <property type="match status" value="1"/>
</dbReference>